<dbReference type="SUPFAM" id="SSF47781">
    <property type="entry name" value="RuvA domain 2-like"/>
    <property type="match status" value="1"/>
</dbReference>
<dbReference type="HAMAP" id="MF_01488">
    <property type="entry name" value="RecD2"/>
    <property type="match status" value="1"/>
</dbReference>
<dbReference type="eggNOG" id="COG0507">
    <property type="taxonomic scope" value="Bacteria"/>
</dbReference>
<dbReference type="GO" id="GO:0005524">
    <property type="term" value="F:ATP binding"/>
    <property type="evidence" value="ECO:0007669"/>
    <property type="project" value="UniProtKB-KW"/>
</dbReference>
<dbReference type="Pfam" id="PF14520">
    <property type="entry name" value="HHH_5"/>
    <property type="match status" value="1"/>
</dbReference>
<dbReference type="Gene3D" id="3.40.50.300">
    <property type="entry name" value="P-loop containing nucleotide triphosphate hydrolases"/>
    <property type="match status" value="2"/>
</dbReference>
<dbReference type="PANTHER" id="PTHR43788:SF6">
    <property type="entry name" value="DNA HELICASE B"/>
    <property type="match status" value="1"/>
</dbReference>
<gene>
    <name evidence="5" type="ORF">Dthio_PD3513</name>
</gene>
<dbReference type="NCBIfam" id="TIGR01448">
    <property type="entry name" value="recD_rel"/>
    <property type="match status" value="1"/>
</dbReference>
<keyword evidence="6" id="KW-1185">Reference proteome</keyword>
<dbReference type="Pfam" id="PF13538">
    <property type="entry name" value="UvrD_C_2"/>
    <property type="match status" value="1"/>
</dbReference>
<dbReference type="GO" id="GO:0043139">
    <property type="term" value="F:5'-3' DNA helicase activity"/>
    <property type="evidence" value="ECO:0007669"/>
    <property type="project" value="InterPro"/>
</dbReference>
<dbReference type="InterPro" id="IPR050534">
    <property type="entry name" value="Coronavir_polyprotein_1ab"/>
</dbReference>
<dbReference type="Proteomes" id="UP000005496">
    <property type="component" value="Unassembled WGS sequence"/>
</dbReference>
<dbReference type="GO" id="GO:0003677">
    <property type="term" value="F:DNA binding"/>
    <property type="evidence" value="ECO:0007669"/>
    <property type="project" value="InterPro"/>
</dbReference>
<evidence type="ECO:0000259" key="4">
    <source>
        <dbReference type="SMART" id="SM00382"/>
    </source>
</evidence>
<accession>D6SN07</accession>
<feature type="domain" description="Helix-hairpin-helix DNA-binding motif class 1" evidence="3">
    <location>
        <begin position="190"/>
        <end position="209"/>
    </location>
</feature>
<feature type="domain" description="Helix-hairpin-helix DNA-binding motif class 1" evidence="3">
    <location>
        <begin position="98"/>
        <end position="112"/>
    </location>
</feature>
<dbReference type="SMART" id="SM00382">
    <property type="entry name" value="AAA"/>
    <property type="match status" value="1"/>
</dbReference>
<feature type="domain" description="AAA+ ATPase" evidence="4">
    <location>
        <begin position="344"/>
        <end position="488"/>
    </location>
</feature>
<dbReference type="GO" id="GO:0008854">
    <property type="term" value="F:exodeoxyribonuclease V activity"/>
    <property type="evidence" value="ECO:0007669"/>
    <property type="project" value="UniProtKB-EC"/>
</dbReference>
<dbReference type="Gene3D" id="1.10.10.2220">
    <property type="match status" value="1"/>
</dbReference>
<dbReference type="AlphaFoldDB" id="D6SN07"/>
<dbReference type="GO" id="GO:0017116">
    <property type="term" value="F:single-stranded DNA helicase activity"/>
    <property type="evidence" value="ECO:0007669"/>
    <property type="project" value="TreeGrafter"/>
</dbReference>
<dbReference type="InterPro" id="IPR003593">
    <property type="entry name" value="AAA+_ATPase"/>
</dbReference>
<dbReference type="Pfam" id="PF13245">
    <property type="entry name" value="AAA_19"/>
    <property type="match status" value="1"/>
</dbReference>
<dbReference type="CDD" id="cd17933">
    <property type="entry name" value="DEXSc_RecD-like"/>
    <property type="match status" value="1"/>
</dbReference>
<dbReference type="InterPro" id="IPR010994">
    <property type="entry name" value="RuvA_2-like"/>
</dbReference>
<evidence type="ECO:0000313" key="6">
    <source>
        <dbReference type="Proteomes" id="UP000005496"/>
    </source>
</evidence>
<dbReference type="SMART" id="SM00278">
    <property type="entry name" value="HhH1"/>
    <property type="match status" value="3"/>
</dbReference>
<dbReference type="EC" id="3.1.11.5" evidence="5"/>
<sequence length="732" mass="82230">MNTSNTTSLEYLQGQIERITYTNEENGYTVAKVKVRGRRDLVTVVGSIASPLAGQVLKMKGEWSNHPKFGEQFKAVFCECAVPATSAGIQRYLGSGLIKGIGPVMAKKIVSLFGDKTLDIIEHETDRLTEVDGIGQKRIEKIKKAWEEQKEIREVMLFLQGHGVSSTYASKIFKTYGKDSIKVVQDNPYRLATDIFGIGFITADNIAQKLGFSLESEFRIQAGILYVLHQLSDEGHVYYPRQDLARKAAEILKVDAELVDQQIDSLETLQYIVMESLPQQEQKAVYLAKYFYSETSIAAKLKKLIKAPKSIRQVDTDKALDWVQKTYGLNLAEKQAEAVRKALLDKILVITGGPGTGKSFLLNAILKIVSRLKVKILLAAPTGRAAKRMQESTGYEAKTIHRLLEFDFQKGGFKKNDEHPLNCDLLIVDEMSMVDTVLMHHLLKAVRMDTTLIMVGDVNQLPSVGPGNVLKDIINSGSVPVVELNEIFRQARESSIIVNAHMINQGRLPVLQPRQDKLDDFFFMQEEDPHKVLEKIKYIVMERIPQRFKLNPIDHVQVISPMNRGVVGVSNLNTELQACLNPQGQEIIRGGKTFRQGDKVMQIRNNYDKEVFNGDIGVITGLDLEEQEIKVRFYDRQVVYEYSDLDELVLAYAVSIHKSQGSDYPAVVIPLLTQHYIMLQKNLVYTGITRGKNLVVVIGTKKALAIAVKNAGTNERYTHLAGRLNHKIQEIT</sequence>
<dbReference type="EMBL" id="ACJN02000001">
    <property type="protein sequence ID" value="EFI36068.1"/>
    <property type="molecule type" value="Genomic_DNA"/>
</dbReference>
<evidence type="ECO:0000256" key="2">
    <source>
        <dbReference type="ARBA" id="ARBA00022840"/>
    </source>
</evidence>
<proteinExistence type="inferred from homology"/>
<name>D6SN07_9BACT</name>
<dbReference type="Pfam" id="PF14490">
    <property type="entry name" value="HHH_RecD2"/>
    <property type="match status" value="1"/>
</dbReference>
<keyword evidence="2" id="KW-0067">ATP-binding</keyword>
<dbReference type="GO" id="GO:0009338">
    <property type="term" value="C:exodeoxyribonuclease V complex"/>
    <property type="evidence" value="ECO:0007669"/>
    <property type="project" value="TreeGrafter"/>
</dbReference>
<dbReference type="Gene3D" id="1.10.150.20">
    <property type="entry name" value="5' to 3' exonuclease, C-terminal subdomain"/>
    <property type="match status" value="1"/>
</dbReference>
<dbReference type="Gene3D" id="2.30.30.940">
    <property type="match status" value="1"/>
</dbReference>
<dbReference type="CDD" id="cd18809">
    <property type="entry name" value="SF1_C_RecD"/>
    <property type="match status" value="1"/>
</dbReference>
<dbReference type="InterPro" id="IPR027417">
    <property type="entry name" value="P-loop_NTPase"/>
</dbReference>
<keyword evidence="5" id="KW-0378">Hydrolase</keyword>
<protein>
    <submittedName>
        <fullName evidence="5">Helicase, RecD/TraA family</fullName>
        <ecNumber evidence="5">3.1.11.5</ecNumber>
    </submittedName>
</protein>
<dbReference type="InterPro" id="IPR027785">
    <property type="entry name" value="UvrD-like_helicase_C"/>
</dbReference>
<dbReference type="Pfam" id="PF18335">
    <property type="entry name" value="SH3_13"/>
    <property type="match status" value="1"/>
</dbReference>
<dbReference type="InterPro" id="IPR041451">
    <property type="entry name" value="RecD2_SH13"/>
</dbReference>
<dbReference type="InterPro" id="IPR006345">
    <property type="entry name" value="RecD2"/>
</dbReference>
<keyword evidence="1" id="KW-0547">Nucleotide-binding</keyword>
<feature type="domain" description="Helix-hairpin-helix DNA-binding motif class 1" evidence="3">
    <location>
        <begin position="126"/>
        <end position="145"/>
    </location>
</feature>
<dbReference type="OrthoDB" id="9763659at2"/>
<dbReference type="SUPFAM" id="SSF52540">
    <property type="entry name" value="P-loop containing nucleoside triphosphate hydrolases"/>
    <property type="match status" value="2"/>
</dbReference>
<dbReference type="InterPro" id="IPR003583">
    <property type="entry name" value="Hlx-hairpin-Hlx_DNA-bd_motif"/>
</dbReference>
<dbReference type="Pfam" id="PF23139">
    <property type="entry name" value="OB_YrrC"/>
    <property type="match status" value="1"/>
</dbReference>
<organism evidence="5 6">
    <name type="scientific">Desulfonatronospira thiodismutans ASO3-1</name>
    <dbReference type="NCBI Taxonomy" id="555779"/>
    <lineage>
        <taxon>Bacteria</taxon>
        <taxon>Pseudomonadati</taxon>
        <taxon>Thermodesulfobacteriota</taxon>
        <taxon>Desulfovibrionia</taxon>
        <taxon>Desulfovibrionales</taxon>
        <taxon>Desulfonatronovibrionaceae</taxon>
        <taxon>Desulfonatronospira</taxon>
    </lineage>
</organism>
<comment type="caution">
    <text evidence="5">The sequence shown here is derived from an EMBL/GenBank/DDBJ whole genome shotgun (WGS) entry which is preliminary data.</text>
</comment>
<dbReference type="PANTHER" id="PTHR43788">
    <property type="entry name" value="DNA2/NAM7 HELICASE FAMILY MEMBER"/>
    <property type="match status" value="1"/>
</dbReference>
<reference evidence="5" key="1">
    <citation type="submission" date="2010-05" db="EMBL/GenBank/DDBJ databases">
        <title>The draft genome of Desulfonatronospira thiodismutans ASO3-1.</title>
        <authorList>
            <consortium name="US DOE Joint Genome Institute (JGI-PGF)"/>
            <person name="Lucas S."/>
            <person name="Copeland A."/>
            <person name="Lapidus A."/>
            <person name="Cheng J.-F."/>
            <person name="Bruce D."/>
            <person name="Goodwin L."/>
            <person name="Pitluck S."/>
            <person name="Chertkov O."/>
            <person name="Brettin T."/>
            <person name="Detter J.C."/>
            <person name="Han C."/>
            <person name="Land M.L."/>
            <person name="Hauser L."/>
            <person name="Kyrpides N."/>
            <person name="Mikhailova N."/>
            <person name="Muyzer G."/>
            <person name="Woyke T."/>
        </authorList>
    </citation>
    <scope>NUCLEOTIDE SEQUENCE [LARGE SCALE GENOMIC DNA]</scope>
    <source>
        <strain evidence="5">ASO3-1</strain>
    </source>
</reference>
<dbReference type="GO" id="GO:0006281">
    <property type="term" value="P:DNA repair"/>
    <property type="evidence" value="ECO:0007669"/>
    <property type="project" value="InterPro"/>
</dbReference>
<dbReference type="InterPro" id="IPR029493">
    <property type="entry name" value="RecD2-like_HHH"/>
</dbReference>
<evidence type="ECO:0000259" key="3">
    <source>
        <dbReference type="SMART" id="SM00278"/>
    </source>
</evidence>
<dbReference type="RefSeq" id="WP_008869196.1">
    <property type="nucleotide sequence ID" value="NZ_ACJN02000001.1"/>
</dbReference>
<evidence type="ECO:0000256" key="1">
    <source>
        <dbReference type="ARBA" id="ARBA00022741"/>
    </source>
</evidence>
<dbReference type="GO" id="GO:0006310">
    <property type="term" value="P:DNA recombination"/>
    <property type="evidence" value="ECO:0007669"/>
    <property type="project" value="InterPro"/>
</dbReference>
<keyword evidence="5" id="KW-0347">Helicase</keyword>
<dbReference type="InterPro" id="IPR055446">
    <property type="entry name" value="RecD2_N_OB"/>
</dbReference>
<evidence type="ECO:0000313" key="5">
    <source>
        <dbReference type="EMBL" id="EFI36068.1"/>
    </source>
</evidence>